<protein>
    <submittedName>
        <fullName evidence="1">Uncharacterized protein</fullName>
    </submittedName>
</protein>
<dbReference type="EMBL" id="SNYF01000005">
    <property type="protein sequence ID" value="TDQ18285.1"/>
    <property type="molecule type" value="Genomic_DNA"/>
</dbReference>
<proteinExistence type="predicted"/>
<name>A0A4R6T9Q3_9BACT</name>
<dbReference type="Proteomes" id="UP000294535">
    <property type="component" value="Unassembled WGS sequence"/>
</dbReference>
<evidence type="ECO:0000313" key="2">
    <source>
        <dbReference type="Proteomes" id="UP000294535"/>
    </source>
</evidence>
<keyword evidence="2" id="KW-1185">Reference proteome</keyword>
<evidence type="ECO:0000313" key="1">
    <source>
        <dbReference type="EMBL" id="TDQ18285.1"/>
    </source>
</evidence>
<organism evidence="1 2">
    <name type="scientific">Algoriphagus boseongensis</name>
    <dbReference type="NCBI Taxonomy" id="1442587"/>
    <lineage>
        <taxon>Bacteria</taxon>
        <taxon>Pseudomonadati</taxon>
        <taxon>Bacteroidota</taxon>
        <taxon>Cytophagia</taxon>
        <taxon>Cytophagales</taxon>
        <taxon>Cyclobacteriaceae</taxon>
        <taxon>Algoriphagus</taxon>
    </lineage>
</organism>
<comment type="caution">
    <text evidence="1">The sequence shown here is derived from an EMBL/GenBank/DDBJ whole genome shotgun (WGS) entry which is preliminary data.</text>
</comment>
<sequence>MNFESFCINDEAFFLKLDSFCINVESFFLKLDTICINLDTLPINLEALTPLSVVKIELGLGVV</sequence>
<gene>
    <name evidence="1" type="ORF">DFQ04_0083</name>
</gene>
<reference evidence="1 2" key="1">
    <citation type="submission" date="2019-03" db="EMBL/GenBank/DDBJ databases">
        <title>Genomic Encyclopedia of Type Strains, Phase III (KMG-III): the genomes of soil and plant-associated and newly described type strains.</title>
        <authorList>
            <person name="Whitman W."/>
        </authorList>
    </citation>
    <scope>NUCLEOTIDE SEQUENCE [LARGE SCALE GENOMIC DNA]</scope>
    <source>
        <strain evidence="1 2">CECT 8446</strain>
    </source>
</reference>
<dbReference type="AlphaFoldDB" id="A0A4R6T9Q3"/>
<accession>A0A4R6T9Q3</accession>